<dbReference type="RefSeq" id="YP_010095580.1">
    <property type="nucleotide sequence ID" value="NC_055746.1"/>
</dbReference>
<accession>A0A2S1PE57</accession>
<proteinExistence type="predicted"/>
<dbReference type="GeneID" id="65113216"/>
<evidence type="ECO:0000313" key="1">
    <source>
        <dbReference type="EMBL" id="AWH14844.1"/>
    </source>
</evidence>
<organism evidence="1 2">
    <name type="scientific">Aeromonas phage 50AhydR13PP</name>
    <dbReference type="NCBI Taxonomy" id="2163978"/>
    <lineage>
        <taxon>Viruses</taxon>
        <taxon>Duplodnaviria</taxon>
        <taxon>Heunggongvirae</taxon>
        <taxon>Uroviricota</taxon>
        <taxon>Caudoviricetes</taxon>
        <taxon>Pantevenvirales</taxon>
        <taxon>Straboviridae</taxon>
        <taxon>Tulanevirus</taxon>
        <taxon>Tulanevirus 50ahydr13pp</taxon>
    </lineage>
</organism>
<reference evidence="1 2" key="1">
    <citation type="submission" date="2018-04" db="EMBL/GenBank/DDBJ databases">
        <title>Complete genome sequences of new Aeromonas and Pseudomonas phages promising in phage therapy dedicated to aquaculture.</title>
        <authorList>
            <person name="Kolsut J."/>
            <person name="Wojcik E."/>
            <person name="Wojtasik A."/>
            <person name="Dastych J."/>
        </authorList>
    </citation>
    <scope>NUCLEOTIDE SEQUENCE [LARGE SCALE GENOMIC DNA]</scope>
</reference>
<protein>
    <submittedName>
        <fullName evidence="1">Uncharacterized protein</fullName>
    </submittedName>
</protein>
<name>A0A2S1PE57_9CAUD</name>
<keyword evidence="2" id="KW-1185">Reference proteome</keyword>
<evidence type="ECO:0000313" key="2">
    <source>
        <dbReference type="Proteomes" id="UP000246321"/>
    </source>
</evidence>
<dbReference type="Proteomes" id="UP000246321">
    <property type="component" value="Segment"/>
</dbReference>
<dbReference type="KEGG" id="vg:65113216"/>
<dbReference type="EMBL" id="MH179476">
    <property type="protein sequence ID" value="AWH14844.1"/>
    <property type="molecule type" value="Genomic_DNA"/>
</dbReference>
<sequence>MMVVFGEGLKKPLLLSHITWRDDKIQSAYVINGAWEFNRVNGVLCVEGDVDSPMEEFQIAIDVPQAFVSGDYNAIIEWAKNEVSE</sequence>